<dbReference type="Gene3D" id="3.20.20.100">
    <property type="entry name" value="NADP-dependent oxidoreductase domain"/>
    <property type="match status" value="1"/>
</dbReference>
<accession>A0ABZ2PHR4</accession>
<keyword evidence="1" id="KW-0560">Oxidoreductase</keyword>
<dbReference type="EMBL" id="CP147846">
    <property type="protein sequence ID" value="WXG68702.1"/>
    <property type="molecule type" value="Genomic_DNA"/>
</dbReference>
<dbReference type="CDD" id="cd19088">
    <property type="entry name" value="AKR_AKR13B1"/>
    <property type="match status" value="1"/>
</dbReference>
<evidence type="ECO:0000313" key="3">
    <source>
        <dbReference type="EMBL" id="WXG68702.1"/>
    </source>
</evidence>
<evidence type="ECO:0000313" key="4">
    <source>
        <dbReference type="Proteomes" id="UP001432000"/>
    </source>
</evidence>
<protein>
    <submittedName>
        <fullName evidence="3">Aldo/keto reductase</fullName>
    </submittedName>
</protein>
<dbReference type="PRINTS" id="PR00069">
    <property type="entry name" value="ALDKETRDTASE"/>
</dbReference>
<proteinExistence type="predicted"/>
<dbReference type="InterPro" id="IPR020471">
    <property type="entry name" value="AKR"/>
</dbReference>
<feature type="domain" description="NADP-dependent oxidoreductase" evidence="2">
    <location>
        <begin position="17"/>
        <end position="286"/>
    </location>
</feature>
<dbReference type="Proteomes" id="UP001432000">
    <property type="component" value="Chromosome"/>
</dbReference>
<dbReference type="RefSeq" id="WP_338889081.1">
    <property type="nucleotide sequence ID" value="NZ_CP147846.1"/>
</dbReference>
<dbReference type="Pfam" id="PF00248">
    <property type="entry name" value="Aldo_ket_red"/>
    <property type="match status" value="1"/>
</dbReference>
<gene>
    <name evidence="3" type="ORF">WDS16_26550</name>
</gene>
<dbReference type="InterPro" id="IPR050791">
    <property type="entry name" value="Aldo-Keto_reductase"/>
</dbReference>
<sequence length="292" mass="31764">MNTPVQQRALGDLEVSAIGFGSMTITQVAGYDVDRGRRAVHAALDAGITLFDTADSYGPTDEYGVNERALADALRTWGGPLDDVIVTTKGGHTRHGDNWWIDGSATHLRKACQDSMARLGLDPLPLYQHHRPDPFRPYEESMQTLRDLVDDGLVRRVGVSNANPEQILIAREIVGDALVSVQNQYAPGFRSSEPEIELCGRLGLAFLSWGPLGGMRAAKDMGSGNVAFTEVAANRSISVQQVALAWQLQRWPHVIPIPGASRPESVLDSVQAIDLHLTDAELAKLEHNDVLS</sequence>
<evidence type="ECO:0000256" key="1">
    <source>
        <dbReference type="ARBA" id="ARBA00023002"/>
    </source>
</evidence>
<dbReference type="SUPFAM" id="SSF51430">
    <property type="entry name" value="NAD(P)-linked oxidoreductase"/>
    <property type="match status" value="1"/>
</dbReference>
<name>A0ABZ2PHR4_9NOCA</name>
<dbReference type="InterPro" id="IPR036812">
    <property type="entry name" value="NAD(P)_OxRdtase_dom_sf"/>
</dbReference>
<evidence type="ECO:0000259" key="2">
    <source>
        <dbReference type="Pfam" id="PF00248"/>
    </source>
</evidence>
<dbReference type="PANTHER" id="PTHR43625:SF40">
    <property type="entry name" value="ALDO-KETO REDUCTASE YAKC [NADP(+)]"/>
    <property type="match status" value="1"/>
</dbReference>
<keyword evidence="4" id="KW-1185">Reference proteome</keyword>
<organism evidence="3 4">
    <name type="scientific">Rhodococcus sovatensis</name>
    <dbReference type="NCBI Taxonomy" id="1805840"/>
    <lineage>
        <taxon>Bacteria</taxon>
        <taxon>Bacillati</taxon>
        <taxon>Actinomycetota</taxon>
        <taxon>Actinomycetes</taxon>
        <taxon>Mycobacteriales</taxon>
        <taxon>Nocardiaceae</taxon>
        <taxon>Rhodococcus</taxon>
    </lineage>
</organism>
<dbReference type="PANTHER" id="PTHR43625">
    <property type="entry name" value="AFLATOXIN B1 ALDEHYDE REDUCTASE"/>
    <property type="match status" value="1"/>
</dbReference>
<dbReference type="InterPro" id="IPR023210">
    <property type="entry name" value="NADP_OxRdtase_dom"/>
</dbReference>
<reference evidence="3 4" key="1">
    <citation type="submission" date="2024-03" db="EMBL/GenBank/DDBJ databases">
        <title>Natural products discovery in diverse microorganisms through a two-stage MS feature dereplication strategy.</title>
        <authorList>
            <person name="Zhang R."/>
        </authorList>
    </citation>
    <scope>NUCLEOTIDE SEQUENCE [LARGE SCALE GENOMIC DNA]</scope>
    <source>
        <strain evidence="3 4">18930</strain>
    </source>
</reference>